<evidence type="ECO:0000313" key="1">
    <source>
        <dbReference type="EMBL" id="VBB38836.1"/>
    </source>
</evidence>
<proteinExistence type="predicted"/>
<dbReference type="EMBL" id="UPXP01000008">
    <property type="protein sequence ID" value="VBB38836.1"/>
    <property type="molecule type" value="Genomic_DNA"/>
</dbReference>
<sequence length="38" mass="4418">MLRGLKLFIAVRMVFDYSVFAPERQMLLSQMLLKSGDL</sequence>
<organism evidence="1">
    <name type="scientific">uncultured Spirochaetota bacterium</name>
    <dbReference type="NCBI Taxonomy" id="460511"/>
    <lineage>
        <taxon>Bacteria</taxon>
        <taxon>Pseudomonadati</taxon>
        <taxon>Spirochaetota</taxon>
        <taxon>environmental samples</taxon>
    </lineage>
</organism>
<dbReference type="AlphaFoldDB" id="A0A652ZSW1"/>
<gene>
    <name evidence="1" type="ORF">TRIP_E160060</name>
</gene>
<accession>A0A652ZSW1</accession>
<name>A0A652ZSW1_9SPIR</name>
<protein>
    <submittedName>
        <fullName evidence="1">Uncharacterized protein</fullName>
    </submittedName>
</protein>
<reference evidence="1" key="1">
    <citation type="submission" date="2018-07" db="EMBL/GenBank/DDBJ databases">
        <authorList>
            <consortium name="Genoscope - CEA"/>
            <person name="William W."/>
        </authorList>
    </citation>
    <scope>NUCLEOTIDE SEQUENCE</scope>
    <source>
        <strain evidence="1">IK1</strain>
    </source>
</reference>